<dbReference type="Pfam" id="PF12770">
    <property type="entry name" value="CHAT"/>
    <property type="match status" value="1"/>
</dbReference>
<dbReference type="InterPro" id="IPR024983">
    <property type="entry name" value="CHAT_dom"/>
</dbReference>
<name>A0A7S2H3D5_9EUKA</name>
<reference evidence="2" key="1">
    <citation type="submission" date="2021-01" db="EMBL/GenBank/DDBJ databases">
        <authorList>
            <person name="Corre E."/>
            <person name="Pelletier E."/>
            <person name="Niang G."/>
            <person name="Scheremetjew M."/>
            <person name="Finn R."/>
            <person name="Kale V."/>
            <person name="Holt S."/>
            <person name="Cochrane G."/>
            <person name="Meng A."/>
            <person name="Brown T."/>
            <person name="Cohen L."/>
        </authorList>
    </citation>
    <scope>NUCLEOTIDE SEQUENCE</scope>
    <source>
        <strain evidence="2">UTEX LB 985</strain>
    </source>
</reference>
<gene>
    <name evidence="2" type="ORF">CBRE1094_LOCUS24714</name>
</gene>
<dbReference type="PANTHER" id="PTHR10098">
    <property type="entry name" value="RAPSYN-RELATED"/>
    <property type="match status" value="1"/>
</dbReference>
<protein>
    <recommendedName>
        <fullName evidence="1">CHAT domain-containing protein</fullName>
    </recommendedName>
</protein>
<proteinExistence type="predicted"/>
<evidence type="ECO:0000259" key="1">
    <source>
        <dbReference type="Pfam" id="PF12770"/>
    </source>
</evidence>
<dbReference type="EMBL" id="HBGU01045373">
    <property type="protein sequence ID" value="CAD9479339.1"/>
    <property type="molecule type" value="Transcribed_RNA"/>
</dbReference>
<organism evidence="2">
    <name type="scientific">Haptolina brevifila</name>
    <dbReference type="NCBI Taxonomy" id="156173"/>
    <lineage>
        <taxon>Eukaryota</taxon>
        <taxon>Haptista</taxon>
        <taxon>Haptophyta</taxon>
        <taxon>Prymnesiophyceae</taxon>
        <taxon>Prymnesiales</taxon>
        <taxon>Prymnesiaceae</taxon>
        <taxon>Haptolina</taxon>
    </lineage>
</organism>
<sequence length="163" mass="17003">MLEPSFDVTLLGDSAATKAAVVAAMALSDVVHLATHGAPDGIFFAGSNEADATLSMGEVQGLELRARLVVLSECDSFQGKLTADGVIGVTRAFVAAGARTLVASLWEVQDDATRELMTRFYARLLAGGSQGDAAAAMQGAMVSMIRQGYTIQQWAAFVIYGLA</sequence>
<evidence type="ECO:0000313" key="2">
    <source>
        <dbReference type="EMBL" id="CAD9479339.1"/>
    </source>
</evidence>
<accession>A0A7S2H3D5</accession>
<dbReference type="AlphaFoldDB" id="A0A7S2H3D5"/>
<feature type="domain" description="CHAT" evidence="1">
    <location>
        <begin position="10"/>
        <end position="161"/>
    </location>
</feature>
<dbReference type="PANTHER" id="PTHR10098:SF108">
    <property type="entry name" value="TETRATRICOPEPTIDE REPEAT PROTEIN 28"/>
    <property type="match status" value="1"/>
</dbReference>